<keyword evidence="3" id="KW-0862">Zinc</keyword>
<keyword evidence="1" id="KW-0479">Metal-binding</keyword>
<feature type="compositionally biased region" description="Polar residues" evidence="5">
    <location>
        <begin position="642"/>
        <end position="652"/>
    </location>
</feature>
<sequence>MSSSAFQSFSVPSSPATKLPITPQRVPRSQQHRVPHTHAQTQSFYRSPLTPSTPYTPLSLRSSDSSSTLTTPDSVGGISKKHLAFLAGSPNVVQGKDHSLADIAENWRSRANENGIKVSSARRLDADESTYGDDEASVLMSDANDSGFINEDVLLPAAFLSTHRRTASDALPQRSRVAPHSQSFTAPSLLPQPLSPMATRTNTNIKPQATSSPVRQRRTLSTLNQSMNVNLMSTPPPNRALSSQLKMKGSLTDPAQPRRREAFGVIRTPASQNIRAHMNGNRSMSALSTFNDKINNTRANKSLNPDTSLDLFDIDENDFENDNEYGSYKSDDDDNEWDQYVQQQDSFSVNLPTPNANQNAFTVSLSPNGGYPAYPQPHIPHAQFPQLADPFVGMGGGFNMGPALGMGIGAPAMGMNGLNSISESVEQHFHQQHQLQQQQEFNANNRGFYPYGSRLPQLQQQSGYPKQTYVPIPQTVYSATPVAAPIPTKTTPIHTFTSSAPTSSLPSPAKSAPSPVNKNDCSVCLAQCPPTLAVLQPCEHPLCSACLTSALNIVGEKDMRCAVCKGAVVDFKLISNKGGAGSPGKENDAGAREGSENEGAIASREDAISLSNPPSPISELESPFEFGLDFEAGLEGRASTPKLEQSISYSHSVSEENGDGKRTKMTENIVLRIDNVPWDITPQLIRAWLQLPVARVHVLLDPKGKTMSHAYVEVADSVTAGAILRGEGLGMNKAGKPKMRGSVLGKGRRARGVTVTRSGQEELMKDLFPSWRGRFAGSCPSLSGLSGDQIVATLESCLMTEGELAGLLYLIREPDSHFLKVPSLPFHSLISLLCKFPADVDSRVFWSAGIRDMLFDISYAAVQVLLTRVEQATNSANPNHEEEYTMELVQDLLQSAINCQAFTAQQIKRLADLAETCSVPVTVPERVMAPIASGSSTMSTSSSSQSQPSLPRTLVAENHDVYVASHTPFSDLAREFGVEAQLVQALAQRLASAGLC</sequence>
<dbReference type="InterPro" id="IPR001841">
    <property type="entry name" value="Znf_RING"/>
</dbReference>
<dbReference type="Gene3D" id="3.30.40.10">
    <property type="entry name" value="Zinc/RING finger domain, C3HC4 (zinc finger)"/>
    <property type="match status" value="1"/>
</dbReference>
<name>A0A5C3M4G7_9AGAR</name>
<evidence type="ECO:0000313" key="7">
    <source>
        <dbReference type="EMBL" id="TFK39266.1"/>
    </source>
</evidence>
<evidence type="ECO:0000256" key="2">
    <source>
        <dbReference type="ARBA" id="ARBA00022771"/>
    </source>
</evidence>
<accession>A0A5C3M4G7</accession>
<feature type="region of interest" description="Disordered" evidence="5">
    <location>
        <begin position="170"/>
        <end position="197"/>
    </location>
</feature>
<gene>
    <name evidence="7" type="ORF">BDQ12DRAFT_629803</name>
</gene>
<dbReference type="AlphaFoldDB" id="A0A5C3M4G7"/>
<feature type="region of interest" description="Disordered" evidence="5">
    <location>
        <begin position="1"/>
        <end position="74"/>
    </location>
</feature>
<feature type="compositionally biased region" description="Basic and acidic residues" evidence="5">
    <location>
        <begin position="585"/>
        <end position="595"/>
    </location>
</feature>
<dbReference type="STRING" id="68775.A0A5C3M4G7"/>
<dbReference type="InterPro" id="IPR013083">
    <property type="entry name" value="Znf_RING/FYVE/PHD"/>
</dbReference>
<feature type="region of interest" description="Disordered" evidence="5">
    <location>
        <begin position="641"/>
        <end position="660"/>
    </location>
</feature>
<evidence type="ECO:0000256" key="3">
    <source>
        <dbReference type="ARBA" id="ARBA00022833"/>
    </source>
</evidence>
<feature type="compositionally biased region" description="Low complexity" evidence="5">
    <location>
        <begin position="45"/>
        <end position="74"/>
    </location>
</feature>
<dbReference type="PROSITE" id="PS50089">
    <property type="entry name" value="ZF_RING_2"/>
    <property type="match status" value="1"/>
</dbReference>
<dbReference type="PROSITE" id="PS00518">
    <property type="entry name" value="ZF_RING_1"/>
    <property type="match status" value="1"/>
</dbReference>
<evidence type="ECO:0000313" key="8">
    <source>
        <dbReference type="Proteomes" id="UP000308652"/>
    </source>
</evidence>
<feature type="region of interest" description="Disordered" evidence="5">
    <location>
        <begin position="576"/>
        <end position="614"/>
    </location>
</feature>
<dbReference type="Gene3D" id="3.30.70.330">
    <property type="match status" value="1"/>
</dbReference>
<evidence type="ECO:0000256" key="5">
    <source>
        <dbReference type="SAM" id="MobiDB-lite"/>
    </source>
</evidence>
<protein>
    <recommendedName>
        <fullName evidence="6">RING-type domain-containing protein</fullName>
    </recommendedName>
</protein>
<evidence type="ECO:0000259" key="6">
    <source>
        <dbReference type="PROSITE" id="PS50089"/>
    </source>
</evidence>
<reference evidence="7 8" key="1">
    <citation type="journal article" date="2019" name="Nat. Ecol. Evol.">
        <title>Megaphylogeny resolves global patterns of mushroom evolution.</title>
        <authorList>
            <person name="Varga T."/>
            <person name="Krizsan K."/>
            <person name="Foldi C."/>
            <person name="Dima B."/>
            <person name="Sanchez-Garcia M."/>
            <person name="Sanchez-Ramirez S."/>
            <person name="Szollosi G.J."/>
            <person name="Szarkandi J.G."/>
            <person name="Papp V."/>
            <person name="Albert L."/>
            <person name="Andreopoulos W."/>
            <person name="Angelini C."/>
            <person name="Antonin V."/>
            <person name="Barry K.W."/>
            <person name="Bougher N.L."/>
            <person name="Buchanan P."/>
            <person name="Buyck B."/>
            <person name="Bense V."/>
            <person name="Catcheside P."/>
            <person name="Chovatia M."/>
            <person name="Cooper J."/>
            <person name="Damon W."/>
            <person name="Desjardin D."/>
            <person name="Finy P."/>
            <person name="Geml J."/>
            <person name="Haridas S."/>
            <person name="Hughes K."/>
            <person name="Justo A."/>
            <person name="Karasinski D."/>
            <person name="Kautmanova I."/>
            <person name="Kiss B."/>
            <person name="Kocsube S."/>
            <person name="Kotiranta H."/>
            <person name="LaButti K.M."/>
            <person name="Lechner B.E."/>
            <person name="Liimatainen K."/>
            <person name="Lipzen A."/>
            <person name="Lukacs Z."/>
            <person name="Mihaltcheva S."/>
            <person name="Morgado L.N."/>
            <person name="Niskanen T."/>
            <person name="Noordeloos M.E."/>
            <person name="Ohm R.A."/>
            <person name="Ortiz-Santana B."/>
            <person name="Ovrebo C."/>
            <person name="Racz N."/>
            <person name="Riley R."/>
            <person name="Savchenko A."/>
            <person name="Shiryaev A."/>
            <person name="Soop K."/>
            <person name="Spirin V."/>
            <person name="Szebenyi C."/>
            <person name="Tomsovsky M."/>
            <person name="Tulloss R.E."/>
            <person name="Uehling J."/>
            <person name="Grigoriev I.V."/>
            <person name="Vagvolgyi C."/>
            <person name="Papp T."/>
            <person name="Martin F.M."/>
            <person name="Miettinen O."/>
            <person name="Hibbett D.S."/>
            <person name="Nagy L.G."/>
        </authorList>
    </citation>
    <scope>NUCLEOTIDE SEQUENCE [LARGE SCALE GENOMIC DNA]</scope>
    <source>
        <strain evidence="7 8">CBS 166.37</strain>
    </source>
</reference>
<dbReference type="OrthoDB" id="336240at2759"/>
<dbReference type="SUPFAM" id="SSF57850">
    <property type="entry name" value="RING/U-box"/>
    <property type="match status" value="1"/>
</dbReference>
<organism evidence="7 8">
    <name type="scientific">Crucibulum laeve</name>
    <dbReference type="NCBI Taxonomy" id="68775"/>
    <lineage>
        <taxon>Eukaryota</taxon>
        <taxon>Fungi</taxon>
        <taxon>Dikarya</taxon>
        <taxon>Basidiomycota</taxon>
        <taxon>Agaricomycotina</taxon>
        <taxon>Agaricomycetes</taxon>
        <taxon>Agaricomycetidae</taxon>
        <taxon>Agaricales</taxon>
        <taxon>Agaricineae</taxon>
        <taxon>Nidulariaceae</taxon>
        <taxon>Crucibulum</taxon>
    </lineage>
</organism>
<dbReference type="InterPro" id="IPR012677">
    <property type="entry name" value="Nucleotide-bd_a/b_plait_sf"/>
</dbReference>
<proteinExistence type="predicted"/>
<dbReference type="InterPro" id="IPR017907">
    <property type="entry name" value="Znf_RING_CS"/>
</dbReference>
<dbReference type="Proteomes" id="UP000308652">
    <property type="component" value="Unassembled WGS sequence"/>
</dbReference>
<evidence type="ECO:0000256" key="4">
    <source>
        <dbReference type="PROSITE-ProRule" id="PRU00175"/>
    </source>
</evidence>
<keyword evidence="8" id="KW-1185">Reference proteome</keyword>
<keyword evidence="2 4" id="KW-0863">Zinc-finger</keyword>
<evidence type="ECO:0000256" key="1">
    <source>
        <dbReference type="ARBA" id="ARBA00022723"/>
    </source>
</evidence>
<dbReference type="GO" id="GO:0008270">
    <property type="term" value="F:zinc ion binding"/>
    <property type="evidence" value="ECO:0007669"/>
    <property type="project" value="UniProtKB-KW"/>
</dbReference>
<feature type="domain" description="RING-type" evidence="6">
    <location>
        <begin position="521"/>
        <end position="565"/>
    </location>
</feature>
<dbReference type="EMBL" id="ML213600">
    <property type="protein sequence ID" value="TFK39266.1"/>
    <property type="molecule type" value="Genomic_DNA"/>
</dbReference>
<feature type="compositionally biased region" description="Low complexity" evidence="5">
    <location>
        <begin position="1"/>
        <end position="16"/>
    </location>
</feature>